<feature type="transmembrane region" description="Helical" evidence="1">
    <location>
        <begin position="118"/>
        <end position="137"/>
    </location>
</feature>
<keyword evidence="1" id="KW-0812">Transmembrane</keyword>
<protein>
    <recommendedName>
        <fullName evidence="2">Heparan-alpha-glucosaminide N-acetyltransferase catalytic domain-containing protein</fullName>
    </recommendedName>
</protein>
<dbReference type="AlphaFoldDB" id="A0A7J6MD64"/>
<keyword evidence="1" id="KW-1133">Transmembrane helix</keyword>
<name>A0A7J6MD64_PERCH</name>
<feature type="domain" description="Heparan-alpha-glucosaminide N-acetyltransferase catalytic" evidence="2">
    <location>
        <begin position="160"/>
        <end position="333"/>
    </location>
</feature>
<sequence length="348" mass="39431">MAANESGISDSVSLVICGCTMTASLCLVHWLSRKERAAYKHAWIDYQQAISSQDTELGDFAEVGKKEERRPKPRAPFLDFLRGLSLSFIVTFHLMWNFREFHMLPHSPPIDKARGLPILNYVYFTVYFAVAFLLCYAGFLYSPYLCYAIYAPVVTYCLYTMWWEAQISGVCLIMMCLGMSQALVHRNGIVWREVVTRATKLGSLAAVITILSLIFVPQQWIYFGAIHCLCLNSILTVPFTQMPKVALVGFIVIQSYSMAFGSCPLEVPLDWPTLDVMPWFHNLGYCLLGVWLYSRGVPKLATVSLIPGTRVYFEDTVMTTFGRHSLVIYLVHQAIFFPAVYLLSLLNA</sequence>
<evidence type="ECO:0000313" key="3">
    <source>
        <dbReference type="EMBL" id="KAF4669464.1"/>
    </source>
</evidence>
<dbReference type="Pfam" id="PF07786">
    <property type="entry name" value="HGSNAT_cat"/>
    <property type="match status" value="1"/>
</dbReference>
<feature type="transmembrane region" description="Helical" evidence="1">
    <location>
        <begin position="144"/>
        <end position="161"/>
    </location>
</feature>
<dbReference type="EMBL" id="JAAPAO010000170">
    <property type="protein sequence ID" value="KAF4669464.1"/>
    <property type="molecule type" value="Genomic_DNA"/>
</dbReference>
<keyword evidence="4" id="KW-1185">Reference proteome</keyword>
<reference evidence="3 4" key="1">
    <citation type="submission" date="2020-04" db="EMBL/GenBank/DDBJ databases">
        <title>Perkinsus chesapeaki whole genome sequence.</title>
        <authorList>
            <person name="Bogema D.R."/>
        </authorList>
    </citation>
    <scope>NUCLEOTIDE SEQUENCE [LARGE SCALE GENOMIC DNA]</scope>
    <source>
        <strain evidence="3">ATCC PRA-425</strain>
    </source>
</reference>
<feature type="transmembrane region" description="Helical" evidence="1">
    <location>
        <begin position="326"/>
        <end position="346"/>
    </location>
</feature>
<feature type="transmembrane region" description="Helical" evidence="1">
    <location>
        <begin position="197"/>
        <end position="215"/>
    </location>
</feature>
<dbReference type="InterPro" id="IPR012429">
    <property type="entry name" value="HGSNAT_cat"/>
</dbReference>
<comment type="caution">
    <text evidence="3">The sequence shown here is derived from an EMBL/GenBank/DDBJ whole genome shotgun (WGS) entry which is preliminary data.</text>
</comment>
<keyword evidence="1" id="KW-0472">Membrane</keyword>
<proteinExistence type="predicted"/>
<evidence type="ECO:0000259" key="2">
    <source>
        <dbReference type="Pfam" id="PF07786"/>
    </source>
</evidence>
<dbReference type="OrthoDB" id="438607at2759"/>
<organism evidence="3 4">
    <name type="scientific">Perkinsus chesapeaki</name>
    <name type="common">Clam parasite</name>
    <name type="synonym">Perkinsus andrewsi</name>
    <dbReference type="NCBI Taxonomy" id="330153"/>
    <lineage>
        <taxon>Eukaryota</taxon>
        <taxon>Sar</taxon>
        <taxon>Alveolata</taxon>
        <taxon>Perkinsozoa</taxon>
        <taxon>Perkinsea</taxon>
        <taxon>Perkinsida</taxon>
        <taxon>Perkinsidae</taxon>
        <taxon>Perkinsus</taxon>
    </lineage>
</organism>
<evidence type="ECO:0000256" key="1">
    <source>
        <dbReference type="SAM" id="Phobius"/>
    </source>
</evidence>
<feature type="transmembrane region" description="Helical" evidence="1">
    <location>
        <begin position="12"/>
        <end position="31"/>
    </location>
</feature>
<feature type="transmembrane region" description="Helical" evidence="1">
    <location>
        <begin position="167"/>
        <end position="185"/>
    </location>
</feature>
<gene>
    <name evidence="3" type="ORF">FOL47_002538</name>
</gene>
<evidence type="ECO:0000313" key="4">
    <source>
        <dbReference type="Proteomes" id="UP000591131"/>
    </source>
</evidence>
<dbReference type="Proteomes" id="UP000591131">
    <property type="component" value="Unassembled WGS sequence"/>
</dbReference>
<accession>A0A7J6MD64</accession>
<feature type="transmembrane region" description="Helical" evidence="1">
    <location>
        <begin position="80"/>
        <end position="98"/>
    </location>
</feature>